<reference evidence="1 2" key="1">
    <citation type="journal article" date="2021" name="J. Hered.">
        <title>A chromosome-level genome assembly of the parasitoid wasp, Cotesia glomerata (Hymenoptera: Braconidae).</title>
        <authorList>
            <person name="Pinto B.J."/>
            <person name="Weis J.J."/>
            <person name="Gamble T."/>
            <person name="Ode P.J."/>
            <person name="Paul R."/>
            <person name="Zaspel J.M."/>
        </authorList>
    </citation>
    <scope>NUCLEOTIDE SEQUENCE [LARGE SCALE GENOMIC DNA]</scope>
    <source>
        <strain evidence="1">CgM1</strain>
    </source>
</reference>
<gene>
    <name evidence="1" type="ORF">KQX54_014045</name>
</gene>
<organism evidence="1 2">
    <name type="scientific">Cotesia glomerata</name>
    <name type="common">Lepidopteran parasitic wasp</name>
    <name type="synonym">Apanteles glomeratus</name>
    <dbReference type="NCBI Taxonomy" id="32391"/>
    <lineage>
        <taxon>Eukaryota</taxon>
        <taxon>Metazoa</taxon>
        <taxon>Ecdysozoa</taxon>
        <taxon>Arthropoda</taxon>
        <taxon>Hexapoda</taxon>
        <taxon>Insecta</taxon>
        <taxon>Pterygota</taxon>
        <taxon>Neoptera</taxon>
        <taxon>Endopterygota</taxon>
        <taxon>Hymenoptera</taxon>
        <taxon>Apocrita</taxon>
        <taxon>Ichneumonoidea</taxon>
        <taxon>Braconidae</taxon>
        <taxon>Microgastrinae</taxon>
        <taxon>Cotesia</taxon>
    </lineage>
</organism>
<dbReference type="SUPFAM" id="SSF57756">
    <property type="entry name" value="Retrovirus zinc finger-like domains"/>
    <property type="match status" value="1"/>
</dbReference>
<dbReference type="EMBL" id="JAHXZJ010000374">
    <property type="protein sequence ID" value="KAH0561175.1"/>
    <property type="molecule type" value="Genomic_DNA"/>
</dbReference>
<dbReference type="GO" id="GO:0003676">
    <property type="term" value="F:nucleic acid binding"/>
    <property type="evidence" value="ECO:0007669"/>
    <property type="project" value="InterPro"/>
</dbReference>
<evidence type="ECO:0000313" key="1">
    <source>
        <dbReference type="EMBL" id="KAH0561175.1"/>
    </source>
</evidence>
<dbReference type="InterPro" id="IPR036875">
    <property type="entry name" value="Znf_CCHC_sf"/>
</dbReference>
<keyword evidence="2" id="KW-1185">Reference proteome</keyword>
<evidence type="ECO:0000313" key="2">
    <source>
        <dbReference type="Proteomes" id="UP000826195"/>
    </source>
</evidence>
<dbReference type="AlphaFoldDB" id="A0AAV7IZB4"/>
<name>A0AAV7IZB4_COTGL</name>
<dbReference type="GO" id="GO:0008270">
    <property type="term" value="F:zinc ion binding"/>
    <property type="evidence" value="ECO:0007669"/>
    <property type="project" value="InterPro"/>
</dbReference>
<sequence>MNQLRAYFGTKNEAEPAPTTATRLLRSMRFHRRIGDANSYWFNPVFSSPAAYLGFEIPVTPEIQLLSGFHRAASTSNVLVYQELNSVLVVPELPVETEVQFPSTSVPSLLIKTQQVIGKSVRTTDINLRDIISNDEWREVIGTVAMNQSPRSQRTVATQTIETRLIPMPEPGCLKCKASDHSYTRCPNELKGACYCTNCRRLDHTNNTCPYQHWKTEGY</sequence>
<dbReference type="Proteomes" id="UP000826195">
    <property type="component" value="Unassembled WGS sequence"/>
</dbReference>
<accession>A0AAV7IZB4</accession>
<comment type="caution">
    <text evidence="1">The sequence shown here is derived from an EMBL/GenBank/DDBJ whole genome shotgun (WGS) entry which is preliminary data.</text>
</comment>
<proteinExistence type="predicted"/>
<protein>
    <submittedName>
        <fullName evidence="1">Uncharacterized protein</fullName>
    </submittedName>
</protein>